<keyword evidence="2" id="KW-1185">Reference proteome</keyword>
<gene>
    <name evidence="1" type="ORF">LITE_LOCUS29014</name>
</gene>
<dbReference type="AlphaFoldDB" id="A0AAV0MK26"/>
<evidence type="ECO:0000313" key="1">
    <source>
        <dbReference type="EMBL" id="CAI0446429.1"/>
    </source>
</evidence>
<accession>A0AAV0MK26</accession>
<name>A0AAV0MK26_9ROSI</name>
<proteinExistence type="predicted"/>
<comment type="caution">
    <text evidence="1">The sequence shown here is derived from an EMBL/GenBank/DDBJ whole genome shotgun (WGS) entry which is preliminary data.</text>
</comment>
<dbReference type="EMBL" id="CAMGYJ010000007">
    <property type="protein sequence ID" value="CAI0446429.1"/>
    <property type="molecule type" value="Genomic_DNA"/>
</dbReference>
<feature type="non-terminal residue" evidence="1">
    <location>
        <position position="94"/>
    </location>
</feature>
<organism evidence="1 2">
    <name type="scientific">Linum tenue</name>
    <dbReference type="NCBI Taxonomy" id="586396"/>
    <lineage>
        <taxon>Eukaryota</taxon>
        <taxon>Viridiplantae</taxon>
        <taxon>Streptophyta</taxon>
        <taxon>Embryophyta</taxon>
        <taxon>Tracheophyta</taxon>
        <taxon>Spermatophyta</taxon>
        <taxon>Magnoliopsida</taxon>
        <taxon>eudicotyledons</taxon>
        <taxon>Gunneridae</taxon>
        <taxon>Pentapetalae</taxon>
        <taxon>rosids</taxon>
        <taxon>fabids</taxon>
        <taxon>Malpighiales</taxon>
        <taxon>Linaceae</taxon>
        <taxon>Linum</taxon>
    </lineage>
</organism>
<dbReference type="Proteomes" id="UP001154282">
    <property type="component" value="Unassembled WGS sequence"/>
</dbReference>
<protein>
    <submittedName>
        <fullName evidence="1">Uncharacterized protein</fullName>
    </submittedName>
</protein>
<sequence>EGKSCGKKEFQSASSFLPGLTTSCRRPRFHRRRCNFLTMDRVSQWYPDFMVEPGFVAKLRYEEAASMSEFTESLGLILLQENGDVEGTSYLFSG</sequence>
<feature type="non-terminal residue" evidence="1">
    <location>
        <position position="1"/>
    </location>
</feature>
<reference evidence="1" key="1">
    <citation type="submission" date="2022-08" db="EMBL/GenBank/DDBJ databases">
        <authorList>
            <person name="Gutierrez-Valencia J."/>
        </authorList>
    </citation>
    <scope>NUCLEOTIDE SEQUENCE</scope>
</reference>
<evidence type="ECO:0000313" key="2">
    <source>
        <dbReference type="Proteomes" id="UP001154282"/>
    </source>
</evidence>